<dbReference type="InterPro" id="IPR046348">
    <property type="entry name" value="SIS_dom_sf"/>
</dbReference>
<evidence type="ECO:0000256" key="2">
    <source>
        <dbReference type="ARBA" id="ARBA00023239"/>
    </source>
</evidence>
<feature type="non-terminal residue" evidence="4">
    <location>
        <position position="2715"/>
    </location>
</feature>
<dbReference type="InterPro" id="IPR001054">
    <property type="entry name" value="A/G_cyclase"/>
</dbReference>
<dbReference type="GO" id="GO:0005829">
    <property type="term" value="C:cytosol"/>
    <property type="evidence" value="ECO:0007669"/>
    <property type="project" value="TreeGrafter"/>
</dbReference>
<dbReference type="InterPro" id="IPR003692">
    <property type="entry name" value="Hydantoinase_B"/>
</dbReference>
<dbReference type="PROSITE" id="PS50125">
    <property type="entry name" value="GUANYLATE_CYCLASE_2"/>
    <property type="match status" value="2"/>
</dbReference>
<dbReference type="InterPro" id="IPR035482">
    <property type="entry name" value="SIS_PGI_2"/>
</dbReference>
<dbReference type="PANTHER" id="PTHR11365:SF2">
    <property type="entry name" value="5-OXOPROLINASE"/>
    <property type="match status" value="1"/>
</dbReference>
<dbReference type="PANTHER" id="PTHR11365">
    <property type="entry name" value="5-OXOPROLINASE RELATED"/>
    <property type="match status" value="1"/>
</dbReference>
<protein>
    <submittedName>
        <fullName evidence="4">5-oxoprolinase</fullName>
    </submittedName>
</protein>
<dbReference type="Gene3D" id="3.30.70.1230">
    <property type="entry name" value="Nucleotide cyclase"/>
    <property type="match status" value="2"/>
</dbReference>
<dbReference type="FunFam" id="3.30.70.1230:FF:000017">
    <property type="entry name" value="Adenylate cyclase type 10"/>
    <property type="match status" value="1"/>
</dbReference>
<dbReference type="InterPro" id="IPR001672">
    <property type="entry name" value="G6P_Isomerase"/>
</dbReference>
<comment type="similarity">
    <text evidence="1">Belongs to the oxoprolinase family.</text>
</comment>
<gene>
    <name evidence="4" type="ORF">BDFB_006190</name>
</gene>
<dbReference type="Pfam" id="PF05378">
    <property type="entry name" value="Hydant_A_N"/>
    <property type="match status" value="2"/>
</dbReference>
<feature type="domain" description="Guanylate cyclase" evidence="3">
    <location>
        <begin position="235"/>
        <end position="371"/>
    </location>
</feature>
<evidence type="ECO:0000256" key="1">
    <source>
        <dbReference type="ARBA" id="ARBA00010403"/>
    </source>
</evidence>
<evidence type="ECO:0000313" key="5">
    <source>
        <dbReference type="Proteomes" id="UP000292052"/>
    </source>
</evidence>
<dbReference type="InterPro" id="IPR008040">
    <property type="entry name" value="Hydant_A_N"/>
</dbReference>
<dbReference type="GO" id="GO:0097367">
    <property type="term" value="F:carbohydrate derivative binding"/>
    <property type="evidence" value="ECO:0007669"/>
    <property type="project" value="InterPro"/>
</dbReference>
<dbReference type="EMBL" id="QDEB01088614">
    <property type="protein sequence ID" value="RZC33454.1"/>
    <property type="molecule type" value="Genomic_DNA"/>
</dbReference>
<dbReference type="GO" id="GO:0006094">
    <property type="term" value="P:gluconeogenesis"/>
    <property type="evidence" value="ECO:0007669"/>
    <property type="project" value="InterPro"/>
</dbReference>
<dbReference type="Pfam" id="PF00211">
    <property type="entry name" value="Guanylate_cyc"/>
    <property type="match status" value="2"/>
</dbReference>
<evidence type="ECO:0000313" key="4">
    <source>
        <dbReference type="EMBL" id="RZC33454.1"/>
    </source>
</evidence>
<dbReference type="InterPro" id="IPR049517">
    <property type="entry name" value="ACX-like_C"/>
</dbReference>
<dbReference type="GO" id="GO:0009190">
    <property type="term" value="P:cyclic nucleotide biosynthetic process"/>
    <property type="evidence" value="ECO:0007669"/>
    <property type="project" value="InterPro"/>
</dbReference>
<dbReference type="GO" id="GO:0016829">
    <property type="term" value="F:lyase activity"/>
    <property type="evidence" value="ECO:0007669"/>
    <property type="project" value="UniProtKB-KW"/>
</dbReference>
<dbReference type="OrthoDB" id="3643at2759"/>
<sequence length="2715" mass="305237">VDYSTGPIVWGEPGTNGQHAFYQLIHQGTRLIPADFIAPAQTLNPINNGVHHKILLANFLAQTEALMAGKSAEQARQELEKQGLQGEALEKILPHKIFQGNRPTNSIVKTWRNSQTMNETEETTEKFKFAIDRGGTFTDVFAKCPGGKIRVLKLLSEDPQHYKDAPTEGIRRILQEMRVRWNTFGINLLRESDVKRKIELTQIKRQIEILSTFMPDEILNMPLTELEEVHTYVGVLLFADVSGFTPLCEKYNKTGKGGIYRLTATLNAYIGALVEVITFYGGDILKFSGDAFLALWKAPPELRLFEVIHQVIVCALFIQNTLGCFETEVNVLLKVKLAIACGNLTFCVIGNQEYRQYIIVGSAIDDVKAAERASTSGDVVVAPSAWGHLAADNYEVTFGENGNVKVWNCVYFPNQYALKEQYAAKYPIAHVLCVKHLEHRKLLHQKKRIDDATTDSKITESFIASLPQRPAVQAASSRWIPHDLNPFIVRPVQSQVEEKQPIEYLTEMRQVTIQFINIVSTSFQENKLVPMVNKAYQTICKIVSKVRGVVNKVSLFDKDCMFLVLFGLRGIEHELESQNALKSGFAIRKSIKRLTTVKSISIGITNGWVYCGVVGHPFRREYTVIGGSVNKAARIMCAYEDKVTCDHETYKSCKLSSLYFQLQSALKLKGIEDAGHIFEYNEDFDKMAEEEKEEMPLIGRVMELQVADVILKHPELTGWNSVCFKGESKVGKSKLLQQIHARVSSYTKFICSTVLNDALQRSYYTVAVLYQQLYDIMSEKHPKVIANLPRDLWNWNEILQGKSSRSSGSFDTNLSVRDAIQANFASLCGGDRKRSVIFFIDNVQFIDNKSLELLEMVLQKKLVRLFCAGCFEDHCTWNTMWKLSLSNQIKVFTVAPLPPTEIAVLVCKFLNVKGISKKLVVLMNKTCEGRPGWVQACVLKMINNGELEVKYACTTENEYAFAEDVDEGAIVLVAGFSKKYIEHSEETSTAITLDLFDSFSAYQQLIIKTAAVLGEIFTRTSLIVLLKYPNENMFSAAIKTLFEEEIFDCASRYVNCGGLQEKKNICLCYMEEDELDNESDLPNYAFCKVLHFKSRNIRLLAYDLLPLNHKKELHLRITNLLENQNNSCPSCLRDNSASIITIRRFKDLIKYCSDQKYVWTETIGEADHPIEVYKDILRDLVHNSHSDGGSKTHRRLSDIPRRKMWDPTTCFCLEILMKVYKDLIHHSHCAEHLGKKIFFMLEYGLILSMMQEFEDAIPILHEASELCMVQTNKAYVFTGNFKKMMMGKIHCLLGTIYFKMGNISAAKNHAILSLRQYDVPLISFKYNIPNMLTNQTCFAKFKQVFNPFTKQDNPLIKLDFGVCMALISNIYSYEGCWKLAKYAAIRSVTCMKRTNPNVDVLCDIYTNAVYLHSFCGDMHICEKLERCFNRNVLKYYSNNITEEVYPISRVLTVLFLVKLLNGHLSEAIQLGYRALYLQMNVQAHFLLMESVPLLAGFLMVLKRIDEAVYMGRILFNIGKKYNAQGYLAYYSLCIVMILETNFYLEPIEKIEHFAAQYLDTKKRHTHHGNMLAINLYAYHLRKTPFEGQYWKKLYKADESDHLSISAILNLVRYTECLLLEHVRCLQLKKPVLQIEIDEIKYYLKKLKQYSNKWLLLKPRCLHLHAYFYRINQKAFRAKKYLKAAHKLSIKYGMLDDTALERLVRRVHFGGPSDSTVELEISEDLYSFRETGDAVDSEGNVDNSLIEWIRMGTTVATNALLERKGEKIAFVTNKGLKDILLIGNQARPKIFELNIKRPEVLYSATVEIDCRVVPLLKGKCELDDDILKDWRVIEGHTGERFYITKELDKDEVHDKLQAIKDMGINSISVALAHSYTYHEHELEIGRIAQELGFQHVSLSHQIIPMVRIVPRGFTSSADAYLTPHVKRYVEGFSNGFKNNLEGTRVLFMQSDGGLTPMANFNGARAILSGPAGGVVGYAVTTWRKETNLPVIGFDMGGTSTDVSRFAGNFEHVFESTTAGVTIQSPQLDVNTVAAGGGSMLFFRSGLFVVGPESAGAHPGPVCYKKGGPLTVTDANLALGRLLPEYFPKIFGPNEDAALDKDSTVEQFQTLAREINDFLNAEEPMSLEEVAMGFIRVANESMCRPIRALTQAKGYDTARHALACFGGAGGQHACAIARSLGMTTVFVHKYAGILSAYGMALADVVFEAQEPSAKTYIKNNFEYFDERLDALEEQCRNELKKQGFSDSSIVLKPYLHMRYDGTDCGLMCSPEPSDVGTKRGDFLLSFIERYQSEFGFVIHKRNVIVDDIRVRGVGRSDLIEEIEIPTAKDDPKSEQTTRVYFENGLEDTNVYLLKNLSAGHVINGPAIIMDDLSTILIEPDCKGVITRFGDVKITIGTGTVKEIGTELDSIQLSIFSHRFMSIAEQMGRILQRTSISTNIKERLDFSCALFGPDGGLVSNAPHIPVHLGAMQEAVQYQMKTRVQFNEGEVILSNHPAAGGSHLPDLTVITPVFHGGGSQPIFFVASRGHHADIGGITPGSMPPHSTSLSQEGAAFKSFLLVENGRFLEDEVIAAFTKAGGRNLSDNISDLRAQVAANKKGIALVGELIDQYGLGVVQAYMDHIQKNAEVAVRDMLKQVAAGALERTGAAELAAEEHMDDGTPIVLRVKLDKEKGSAFCDFTGTGPEVWGNCNAPKAITLSALIYCLRCMVGHDVPLNQ</sequence>
<dbReference type="PROSITE" id="PS51463">
    <property type="entry name" value="P_GLUCOSE_ISOMERASE_3"/>
    <property type="match status" value="1"/>
</dbReference>
<accession>A0A482VL92</accession>
<dbReference type="GO" id="GO:0017168">
    <property type="term" value="F:5-oxoprolinase (ATP-hydrolyzing) activity"/>
    <property type="evidence" value="ECO:0007669"/>
    <property type="project" value="TreeGrafter"/>
</dbReference>
<keyword evidence="2" id="KW-0456">Lyase</keyword>
<dbReference type="InterPro" id="IPR002821">
    <property type="entry name" value="Hydantoinase_A"/>
</dbReference>
<name>A0A482VL92_ASBVE</name>
<evidence type="ECO:0000259" key="3">
    <source>
        <dbReference type="PROSITE" id="PS50125"/>
    </source>
</evidence>
<dbReference type="STRING" id="1661398.A0A482VL92"/>
<dbReference type="InterPro" id="IPR027417">
    <property type="entry name" value="P-loop_NTPase"/>
</dbReference>
<dbReference type="Pfam" id="PF01968">
    <property type="entry name" value="Hydantoinase_A"/>
    <property type="match status" value="1"/>
</dbReference>
<dbReference type="Proteomes" id="UP000292052">
    <property type="component" value="Unassembled WGS sequence"/>
</dbReference>
<dbReference type="GO" id="GO:0035556">
    <property type="term" value="P:intracellular signal transduction"/>
    <property type="evidence" value="ECO:0007669"/>
    <property type="project" value="InterPro"/>
</dbReference>
<organism evidence="4 5">
    <name type="scientific">Asbolus verrucosus</name>
    <name type="common">Desert ironclad beetle</name>
    <dbReference type="NCBI Taxonomy" id="1661398"/>
    <lineage>
        <taxon>Eukaryota</taxon>
        <taxon>Metazoa</taxon>
        <taxon>Ecdysozoa</taxon>
        <taxon>Arthropoda</taxon>
        <taxon>Hexapoda</taxon>
        <taxon>Insecta</taxon>
        <taxon>Pterygota</taxon>
        <taxon>Neoptera</taxon>
        <taxon>Endopterygota</taxon>
        <taxon>Coleoptera</taxon>
        <taxon>Polyphaga</taxon>
        <taxon>Cucujiformia</taxon>
        <taxon>Tenebrionidae</taxon>
        <taxon>Pimeliinae</taxon>
        <taxon>Asbolus</taxon>
    </lineage>
</organism>
<dbReference type="GO" id="GO:0006096">
    <property type="term" value="P:glycolytic process"/>
    <property type="evidence" value="ECO:0007669"/>
    <property type="project" value="InterPro"/>
</dbReference>
<dbReference type="SUPFAM" id="SSF55073">
    <property type="entry name" value="Nucleotide cyclase"/>
    <property type="match status" value="2"/>
</dbReference>
<dbReference type="CDD" id="cd05016">
    <property type="entry name" value="SIS_PGI_2"/>
    <property type="match status" value="1"/>
</dbReference>
<keyword evidence="5" id="KW-1185">Reference proteome</keyword>
<dbReference type="Pfam" id="PF00342">
    <property type="entry name" value="PGI"/>
    <property type="match status" value="1"/>
</dbReference>
<dbReference type="SUPFAM" id="SSF53697">
    <property type="entry name" value="SIS domain"/>
    <property type="match status" value="1"/>
</dbReference>
<reference evidence="4 5" key="1">
    <citation type="submission" date="2017-03" db="EMBL/GenBank/DDBJ databases">
        <title>Genome of the blue death feigning beetle - Asbolus verrucosus.</title>
        <authorList>
            <person name="Rider S.D."/>
        </authorList>
    </citation>
    <scope>NUCLEOTIDE SEQUENCE [LARGE SCALE GENOMIC DNA]</scope>
    <source>
        <strain evidence="4">Butters</strain>
        <tissue evidence="4">Head and leg muscle</tissue>
    </source>
</reference>
<feature type="domain" description="Guanylate cyclase" evidence="3">
    <location>
        <begin position="512"/>
        <end position="636"/>
    </location>
</feature>
<dbReference type="GO" id="GO:0004347">
    <property type="term" value="F:glucose-6-phosphate isomerase activity"/>
    <property type="evidence" value="ECO:0007669"/>
    <property type="project" value="InterPro"/>
</dbReference>
<dbReference type="InterPro" id="IPR029787">
    <property type="entry name" value="Nucleotide_cyclase"/>
</dbReference>
<dbReference type="CDD" id="cd07302">
    <property type="entry name" value="CHD"/>
    <property type="match status" value="2"/>
</dbReference>
<dbReference type="GO" id="GO:0006749">
    <property type="term" value="P:glutathione metabolic process"/>
    <property type="evidence" value="ECO:0007669"/>
    <property type="project" value="TreeGrafter"/>
</dbReference>
<comment type="caution">
    <text evidence="4">The sequence shown here is derived from an EMBL/GenBank/DDBJ whole genome shotgun (WGS) entry which is preliminary data.</text>
</comment>
<dbReference type="SUPFAM" id="SSF52540">
    <property type="entry name" value="P-loop containing nucleoside triphosphate hydrolases"/>
    <property type="match status" value="1"/>
</dbReference>
<feature type="non-terminal residue" evidence="4">
    <location>
        <position position="1"/>
    </location>
</feature>
<proteinExistence type="inferred from homology"/>
<dbReference type="Pfam" id="PF02538">
    <property type="entry name" value="Hydantoinase_B"/>
    <property type="match status" value="1"/>
</dbReference>
<dbReference type="Gene3D" id="3.40.50.10490">
    <property type="entry name" value="Glucose-6-phosphate isomerase like protein, domain 1"/>
    <property type="match status" value="1"/>
</dbReference>
<dbReference type="Pfam" id="PF19278">
    <property type="entry name" value="Hydant_A_C"/>
    <property type="match status" value="1"/>
</dbReference>
<dbReference type="InterPro" id="IPR045079">
    <property type="entry name" value="Oxoprolinase-like"/>
</dbReference>